<dbReference type="InterPro" id="IPR019888">
    <property type="entry name" value="Tscrpt_reg_AsnC-like"/>
</dbReference>
<dbReference type="GO" id="GO:0043565">
    <property type="term" value="F:sequence-specific DNA binding"/>
    <property type="evidence" value="ECO:0007669"/>
    <property type="project" value="InterPro"/>
</dbReference>
<feature type="domain" description="HTH asnC-type" evidence="4">
    <location>
        <begin position="1"/>
        <end position="79"/>
    </location>
</feature>
<evidence type="ECO:0000256" key="3">
    <source>
        <dbReference type="ARBA" id="ARBA00023163"/>
    </source>
</evidence>
<sequence length="162" mass="18457">MDELAMLHLLENDPRISAADLADALNETEANVLRTKERLEKNKVICGYHTVINWDKTNDERCSAVIEVSAKPERDVGYDAIAERIARFDEVTSLYLMSGKSEFLVTIEGKTMREIGDFVGQKLAPIEGVTSTVTCFMLKKYKVEGMRMEEEQLKDERQIVHE</sequence>
<dbReference type="PANTHER" id="PTHR30154:SF34">
    <property type="entry name" value="TRANSCRIPTIONAL REGULATOR AZLB"/>
    <property type="match status" value="1"/>
</dbReference>
<evidence type="ECO:0000259" key="4">
    <source>
        <dbReference type="PROSITE" id="PS50956"/>
    </source>
</evidence>
<dbReference type="InterPro" id="IPR011008">
    <property type="entry name" value="Dimeric_a/b-barrel"/>
</dbReference>
<dbReference type="SMART" id="SM00344">
    <property type="entry name" value="HTH_ASNC"/>
    <property type="match status" value="1"/>
</dbReference>
<dbReference type="RefSeq" id="WP_154505104.1">
    <property type="nucleotide sequence ID" value="NZ_VUMN01000021.1"/>
</dbReference>
<evidence type="ECO:0000313" key="5">
    <source>
        <dbReference type="EMBL" id="MSS59033.1"/>
    </source>
</evidence>
<dbReference type="Gene3D" id="1.10.10.10">
    <property type="entry name" value="Winged helix-like DNA-binding domain superfamily/Winged helix DNA-binding domain"/>
    <property type="match status" value="1"/>
</dbReference>
<dbReference type="Gene3D" id="3.30.70.920">
    <property type="match status" value="1"/>
</dbReference>
<dbReference type="Proteomes" id="UP000461880">
    <property type="component" value="Unassembled WGS sequence"/>
</dbReference>
<dbReference type="PANTHER" id="PTHR30154">
    <property type="entry name" value="LEUCINE-RESPONSIVE REGULATORY PROTEIN"/>
    <property type="match status" value="1"/>
</dbReference>
<dbReference type="SUPFAM" id="SSF54909">
    <property type="entry name" value="Dimeric alpha+beta barrel"/>
    <property type="match status" value="1"/>
</dbReference>
<keyword evidence="2" id="KW-0238">DNA-binding</keyword>
<dbReference type="AlphaFoldDB" id="A0A7X2NTV6"/>
<dbReference type="Pfam" id="PF01037">
    <property type="entry name" value="AsnC_trans_reg"/>
    <property type="match status" value="1"/>
</dbReference>
<keyword evidence="6" id="KW-1185">Reference proteome</keyword>
<dbReference type="InterPro" id="IPR036390">
    <property type="entry name" value="WH_DNA-bd_sf"/>
</dbReference>
<accession>A0A7X2NTV6</accession>
<dbReference type="InterPro" id="IPR036388">
    <property type="entry name" value="WH-like_DNA-bd_sf"/>
</dbReference>
<organism evidence="5 6">
    <name type="scientific">Stecheria intestinalis</name>
    <dbReference type="NCBI Taxonomy" id="2606630"/>
    <lineage>
        <taxon>Bacteria</taxon>
        <taxon>Bacillati</taxon>
        <taxon>Bacillota</taxon>
        <taxon>Erysipelotrichia</taxon>
        <taxon>Erysipelotrichales</taxon>
        <taxon>Erysipelotrichaceae</taxon>
        <taxon>Stecheria</taxon>
    </lineage>
</organism>
<gene>
    <name evidence="5" type="ORF">FYJ51_08960</name>
</gene>
<evidence type="ECO:0000256" key="1">
    <source>
        <dbReference type="ARBA" id="ARBA00023015"/>
    </source>
</evidence>
<evidence type="ECO:0000256" key="2">
    <source>
        <dbReference type="ARBA" id="ARBA00023125"/>
    </source>
</evidence>
<dbReference type="InterPro" id="IPR000485">
    <property type="entry name" value="AsnC-type_HTH_dom"/>
</dbReference>
<dbReference type="Pfam" id="PF13404">
    <property type="entry name" value="HTH_AsnC-type"/>
    <property type="match status" value="1"/>
</dbReference>
<dbReference type="GO" id="GO:0043200">
    <property type="term" value="P:response to amino acid"/>
    <property type="evidence" value="ECO:0007669"/>
    <property type="project" value="TreeGrafter"/>
</dbReference>
<dbReference type="EMBL" id="VUMN01000021">
    <property type="protein sequence ID" value="MSS59033.1"/>
    <property type="molecule type" value="Genomic_DNA"/>
</dbReference>
<name>A0A7X2NTV6_9FIRM</name>
<keyword evidence="3" id="KW-0804">Transcription</keyword>
<evidence type="ECO:0000313" key="6">
    <source>
        <dbReference type="Proteomes" id="UP000461880"/>
    </source>
</evidence>
<dbReference type="SUPFAM" id="SSF46785">
    <property type="entry name" value="Winged helix' DNA-binding domain"/>
    <property type="match status" value="1"/>
</dbReference>
<protein>
    <submittedName>
        <fullName evidence="5">Lrp/AsnC family transcriptional regulator</fullName>
    </submittedName>
</protein>
<comment type="caution">
    <text evidence="5">The sequence shown here is derived from an EMBL/GenBank/DDBJ whole genome shotgun (WGS) entry which is preliminary data.</text>
</comment>
<dbReference type="GO" id="GO:0005829">
    <property type="term" value="C:cytosol"/>
    <property type="evidence" value="ECO:0007669"/>
    <property type="project" value="TreeGrafter"/>
</dbReference>
<reference evidence="5 6" key="1">
    <citation type="submission" date="2019-08" db="EMBL/GenBank/DDBJ databases">
        <title>In-depth cultivation of the pig gut microbiome towards novel bacterial diversity and tailored functional studies.</title>
        <authorList>
            <person name="Wylensek D."/>
            <person name="Hitch T.C.A."/>
            <person name="Clavel T."/>
        </authorList>
    </citation>
    <scope>NUCLEOTIDE SEQUENCE [LARGE SCALE GENOMIC DNA]</scope>
    <source>
        <strain evidence="5 6">Oil+RF-744-GAM-WT-6</strain>
    </source>
</reference>
<dbReference type="PROSITE" id="PS50956">
    <property type="entry name" value="HTH_ASNC_2"/>
    <property type="match status" value="1"/>
</dbReference>
<proteinExistence type="predicted"/>
<keyword evidence="1" id="KW-0805">Transcription regulation</keyword>
<dbReference type="InterPro" id="IPR019887">
    <property type="entry name" value="Tscrpt_reg_AsnC/Lrp_C"/>
</dbReference>